<dbReference type="Gene3D" id="1.10.443.10">
    <property type="entry name" value="Intergrase catalytic core"/>
    <property type="match status" value="1"/>
</dbReference>
<evidence type="ECO:0000256" key="3">
    <source>
        <dbReference type="ARBA" id="ARBA00023172"/>
    </source>
</evidence>
<dbReference type="PROSITE" id="PS51898">
    <property type="entry name" value="TYR_RECOMBINASE"/>
    <property type="match status" value="1"/>
</dbReference>
<dbReference type="Pfam" id="PF02899">
    <property type="entry name" value="Phage_int_SAM_1"/>
    <property type="match status" value="1"/>
</dbReference>
<dbReference type="InterPro" id="IPR011010">
    <property type="entry name" value="DNA_brk_join_enz"/>
</dbReference>
<dbReference type="PANTHER" id="PTHR30349">
    <property type="entry name" value="PHAGE INTEGRASE-RELATED"/>
    <property type="match status" value="1"/>
</dbReference>
<accession>A0AAX3EIE5</accession>
<feature type="domain" description="Tyr recombinase" evidence="5">
    <location>
        <begin position="229"/>
        <end position="412"/>
    </location>
</feature>
<dbReference type="InterPro" id="IPR004107">
    <property type="entry name" value="Integrase_SAM-like_N"/>
</dbReference>
<evidence type="ECO:0000313" key="7">
    <source>
        <dbReference type="EMBL" id="UYV97835.1"/>
    </source>
</evidence>
<dbReference type="InterPro" id="IPR050090">
    <property type="entry name" value="Tyrosine_recombinase_XerCD"/>
</dbReference>
<dbReference type="Pfam" id="PF00589">
    <property type="entry name" value="Phage_integrase"/>
    <property type="match status" value="1"/>
</dbReference>
<dbReference type="InterPro" id="IPR013762">
    <property type="entry name" value="Integrase-like_cat_sf"/>
</dbReference>
<feature type="domain" description="Core-binding (CB)" evidence="6">
    <location>
        <begin position="120"/>
        <end position="206"/>
    </location>
</feature>
<dbReference type="EMBL" id="CP101185">
    <property type="protein sequence ID" value="UYV97835.1"/>
    <property type="molecule type" value="Genomic_DNA"/>
</dbReference>
<keyword evidence="2 4" id="KW-0238">DNA-binding</keyword>
<protein>
    <submittedName>
        <fullName evidence="7">Site-specific integrase</fullName>
    </submittedName>
</protein>
<dbReference type="GO" id="GO:0015074">
    <property type="term" value="P:DNA integration"/>
    <property type="evidence" value="ECO:0007669"/>
    <property type="project" value="UniProtKB-KW"/>
</dbReference>
<evidence type="ECO:0000259" key="5">
    <source>
        <dbReference type="PROSITE" id="PS51898"/>
    </source>
</evidence>
<dbReference type="GO" id="GO:0003677">
    <property type="term" value="F:DNA binding"/>
    <property type="evidence" value="ECO:0007669"/>
    <property type="project" value="UniProtKB-UniRule"/>
</dbReference>
<sequence length="420" mass="47095">MLEEYFAKPSTVDRLRSSWMGAAIEDYVVWLAAHDYKERYVWSRVPIVFAFGEFAAARGVTQIEELPAQVDAFVEYRVGLHEEHTGSSRSMANEVRGPVEHMLSVVLDGYEQTGRRRNLHPFADTVPGFFDYLVQERGIRPLTIRGYRIHLDHFETYLSQIGVKSVQELSPAILSAFLVERAGTGLAKTTMRDEAVSLKVFLRYAHRQGLLSADLSPTVGWPQVYRLSDIPRSISWAEVNQVLAGVDRRTETGRRDYAILLLLVTYGLRGREIAALTLDDIDWKHERLAIPERKAGHSTAFPLSAVVGEALVDYLQHGRPTTNDRHVFMRAIAPRRPLSAAAVSSCARFHLLNAGIEVRRPGSHTLRHSAVQRLVDANFTLKSIGDFVGHRSPRSTEVYAKVAVEALREVALGDGETVLK</sequence>
<keyword evidence="3" id="KW-0233">DNA recombination</keyword>
<dbReference type="Gene3D" id="1.10.150.130">
    <property type="match status" value="1"/>
</dbReference>
<dbReference type="InterPro" id="IPR002104">
    <property type="entry name" value="Integrase_catalytic"/>
</dbReference>
<proteinExistence type="predicted"/>
<dbReference type="AlphaFoldDB" id="A0AAX3EIE5"/>
<evidence type="ECO:0000256" key="2">
    <source>
        <dbReference type="ARBA" id="ARBA00023125"/>
    </source>
</evidence>
<name>A0AAX3EIE5_PAEUR</name>
<dbReference type="InterPro" id="IPR010998">
    <property type="entry name" value="Integrase_recombinase_N"/>
</dbReference>
<dbReference type="InterPro" id="IPR044068">
    <property type="entry name" value="CB"/>
</dbReference>
<gene>
    <name evidence="7" type="ORF">NL394_00880</name>
</gene>
<dbReference type="PANTHER" id="PTHR30349:SF90">
    <property type="entry name" value="TYROSINE RECOMBINASE XERD"/>
    <property type="match status" value="1"/>
</dbReference>
<keyword evidence="8" id="KW-1185">Reference proteome</keyword>
<evidence type="ECO:0000256" key="1">
    <source>
        <dbReference type="ARBA" id="ARBA00022908"/>
    </source>
</evidence>
<evidence type="ECO:0000259" key="6">
    <source>
        <dbReference type="PROSITE" id="PS51900"/>
    </source>
</evidence>
<keyword evidence="1" id="KW-0229">DNA integration</keyword>
<evidence type="ECO:0000256" key="4">
    <source>
        <dbReference type="PROSITE-ProRule" id="PRU01248"/>
    </source>
</evidence>
<dbReference type="Proteomes" id="UP001163293">
    <property type="component" value="Chromosome"/>
</dbReference>
<dbReference type="PROSITE" id="PS51900">
    <property type="entry name" value="CB"/>
    <property type="match status" value="1"/>
</dbReference>
<organism evidence="7 8">
    <name type="scientific">Paenarthrobacter ureafaciens</name>
    <dbReference type="NCBI Taxonomy" id="37931"/>
    <lineage>
        <taxon>Bacteria</taxon>
        <taxon>Bacillati</taxon>
        <taxon>Actinomycetota</taxon>
        <taxon>Actinomycetes</taxon>
        <taxon>Micrococcales</taxon>
        <taxon>Micrococcaceae</taxon>
        <taxon>Paenarthrobacter</taxon>
    </lineage>
</organism>
<dbReference type="SUPFAM" id="SSF56349">
    <property type="entry name" value="DNA breaking-rejoining enzymes"/>
    <property type="match status" value="1"/>
</dbReference>
<dbReference type="CDD" id="cd01188">
    <property type="entry name" value="INT_RitA_C_like"/>
    <property type="match status" value="1"/>
</dbReference>
<evidence type="ECO:0000313" key="8">
    <source>
        <dbReference type="Proteomes" id="UP001163293"/>
    </source>
</evidence>
<reference evidence="7" key="1">
    <citation type="submission" date="2022-07" db="EMBL/GenBank/DDBJ databases">
        <authorList>
            <person name="Wu T."/>
        </authorList>
    </citation>
    <scope>NUCLEOTIDE SEQUENCE</scope>
    <source>
        <strain evidence="7">SD-1</strain>
    </source>
</reference>
<dbReference type="RefSeq" id="WP_069695992.1">
    <property type="nucleotide sequence ID" value="NZ_CP043010.1"/>
</dbReference>
<dbReference type="GO" id="GO:0006310">
    <property type="term" value="P:DNA recombination"/>
    <property type="evidence" value="ECO:0007669"/>
    <property type="project" value="UniProtKB-KW"/>
</dbReference>